<evidence type="ECO:0000313" key="3">
    <source>
        <dbReference type="EMBL" id="ODR95925.1"/>
    </source>
</evidence>
<proteinExistence type="predicted"/>
<dbReference type="Pfam" id="PF07885">
    <property type="entry name" value="Ion_trans_2"/>
    <property type="match status" value="1"/>
</dbReference>
<dbReference type="Proteomes" id="UP000094172">
    <property type="component" value="Unassembled WGS sequence"/>
</dbReference>
<evidence type="ECO:0000256" key="1">
    <source>
        <dbReference type="SAM" id="Phobius"/>
    </source>
</evidence>
<dbReference type="AlphaFoldDB" id="A0A1E3VQY0"/>
<feature type="transmembrane region" description="Helical" evidence="1">
    <location>
        <begin position="47"/>
        <end position="70"/>
    </location>
</feature>
<keyword evidence="1" id="KW-0472">Membrane</keyword>
<sequence>MHFEIIIGGAMIVITTVIQGVFTMVGVEYMRDYADRHNEPALIWSTLRLAVFVLWLFLATIIEVWVWAVLYISLDAFDSFETALYFSTVTFTTLGFGDIVLEDEWRLLSSFEAANGLLMFGWSTALVFVGVQWTSRTGLSIAASGRPAVDPPAELAAGPKLAVRNVNSADDDVRTRVGGRK</sequence>
<dbReference type="EMBL" id="LPWE01000010">
    <property type="protein sequence ID" value="ODR95925.1"/>
    <property type="molecule type" value="Genomic_DNA"/>
</dbReference>
<feature type="transmembrane region" description="Helical" evidence="1">
    <location>
        <begin position="82"/>
        <end position="101"/>
    </location>
</feature>
<evidence type="ECO:0000259" key="2">
    <source>
        <dbReference type="Pfam" id="PF07885"/>
    </source>
</evidence>
<reference evidence="3 4" key="1">
    <citation type="journal article" date="2016" name="Environ. Microbiol.">
        <title>New Methyloceanibacter diversity from North Sea sediments includes methanotroph containing solely the soluble methane monooxygenase.</title>
        <authorList>
            <person name="Vekeman B."/>
            <person name="Kerckhof F.M."/>
            <person name="Cremers G."/>
            <person name="de Vos P."/>
            <person name="Vandamme P."/>
            <person name="Boon N."/>
            <person name="Op den Camp H.J."/>
            <person name="Heylen K."/>
        </authorList>
    </citation>
    <scope>NUCLEOTIDE SEQUENCE [LARGE SCALE GENOMIC DNA]</scope>
    <source>
        <strain evidence="3 4">R-67176</strain>
    </source>
</reference>
<accession>A0A1E3VQY0</accession>
<keyword evidence="4" id="KW-1185">Reference proteome</keyword>
<comment type="caution">
    <text evidence="3">The sequence shown here is derived from an EMBL/GenBank/DDBJ whole genome shotgun (WGS) entry which is preliminary data.</text>
</comment>
<feature type="domain" description="Potassium channel" evidence="2">
    <location>
        <begin position="60"/>
        <end position="127"/>
    </location>
</feature>
<keyword evidence="1" id="KW-0812">Transmembrane</keyword>
<gene>
    <name evidence="3" type="ORF">AUC70_03450</name>
</gene>
<feature type="transmembrane region" description="Helical" evidence="1">
    <location>
        <begin position="6"/>
        <end position="27"/>
    </location>
</feature>
<feature type="transmembrane region" description="Helical" evidence="1">
    <location>
        <begin position="113"/>
        <end position="133"/>
    </location>
</feature>
<dbReference type="SUPFAM" id="SSF81324">
    <property type="entry name" value="Voltage-gated potassium channels"/>
    <property type="match status" value="1"/>
</dbReference>
<dbReference type="InterPro" id="IPR013099">
    <property type="entry name" value="K_chnl_dom"/>
</dbReference>
<organism evidence="3 4">
    <name type="scientific">Methyloceanibacter stevinii</name>
    <dbReference type="NCBI Taxonomy" id="1774970"/>
    <lineage>
        <taxon>Bacteria</taxon>
        <taxon>Pseudomonadati</taxon>
        <taxon>Pseudomonadota</taxon>
        <taxon>Alphaproteobacteria</taxon>
        <taxon>Hyphomicrobiales</taxon>
        <taxon>Hyphomicrobiaceae</taxon>
        <taxon>Methyloceanibacter</taxon>
    </lineage>
</organism>
<name>A0A1E3VQY0_9HYPH</name>
<dbReference type="RefSeq" id="WP_069444116.1">
    <property type="nucleotide sequence ID" value="NZ_LPWE01000010.1"/>
</dbReference>
<evidence type="ECO:0000313" key="4">
    <source>
        <dbReference type="Proteomes" id="UP000094172"/>
    </source>
</evidence>
<keyword evidence="1" id="KW-1133">Transmembrane helix</keyword>
<dbReference type="STRING" id="1774970.AUC70_03450"/>
<dbReference type="Gene3D" id="1.10.287.70">
    <property type="match status" value="1"/>
</dbReference>
<protein>
    <recommendedName>
        <fullName evidence="2">Potassium channel domain-containing protein</fullName>
    </recommendedName>
</protein>